<evidence type="ECO:0008006" key="4">
    <source>
        <dbReference type="Google" id="ProtNLM"/>
    </source>
</evidence>
<organism evidence="2 3">
    <name type="scientific">Roseovarius lutimaris</name>
    <dbReference type="NCBI Taxonomy" id="1005928"/>
    <lineage>
        <taxon>Bacteria</taxon>
        <taxon>Pseudomonadati</taxon>
        <taxon>Pseudomonadota</taxon>
        <taxon>Alphaproteobacteria</taxon>
        <taxon>Rhodobacterales</taxon>
        <taxon>Roseobacteraceae</taxon>
        <taxon>Roseovarius</taxon>
    </lineage>
</organism>
<dbReference type="InterPro" id="IPR018919">
    <property type="entry name" value="DUF2484"/>
</dbReference>
<accession>A0A1I5B5E1</accession>
<evidence type="ECO:0000256" key="1">
    <source>
        <dbReference type="SAM" id="Phobius"/>
    </source>
</evidence>
<keyword evidence="3" id="KW-1185">Reference proteome</keyword>
<dbReference type="AlphaFoldDB" id="A0A1I5B5E1"/>
<reference evidence="3" key="1">
    <citation type="submission" date="2016-10" db="EMBL/GenBank/DDBJ databases">
        <authorList>
            <person name="Varghese N."/>
            <person name="Submissions S."/>
        </authorList>
    </citation>
    <scope>NUCLEOTIDE SEQUENCE [LARGE SCALE GENOMIC DNA]</scope>
    <source>
        <strain evidence="3">DSM 28463</strain>
    </source>
</reference>
<proteinExistence type="predicted"/>
<dbReference type="EMBL" id="FOVP01000007">
    <property type="protein sequence ID" value="SFN69907.1"/>
    <property type="molecule type" value="Genomic_DNA"/>
</dbReference>
<dbReference type="Pfam" id="PF10658">
    <property type="entry name" value="DUF2484"/>
    <property type="match status" value="1"/>
</dbReference>
<name>A0A1I5B5E1_9RHOB</name>
<keyword evidence="1" id="KW-1133">Transmembrane helix</keyword>
<evidence type="ECO:0000313" key="2">
    <source>
        <dbReference type="EMBL" id="SFN69907.1"/>
    </source>
</evidence>
<keyword evidence="1" id="KW-0472">Membrane</keyword>
<keyword evidence="1" id="KW-0812">Transmembrane</keyword>
<dbReference type="Proteomes" id="UP000198599">
    <property type="component" value="Unassembled WGS sequence"/>
</dbReference>
<protein>
    <recommendedName>
        <fullName evidence="4">UDP-N-acetylmuramate--alanine ligase</fullName>
    </recommendedName>
</protein>
<sequence length="84" mass="9087">MSQSLLIASLWVLAGTIVALLPMRLQYGPGLTLLILAPPVIGFIGYQHGWLVAFGGVLALVSMFRRPLRHGIAKLRGQKPEAPK</sequence>
<dbReference type="RefSeq" id="WP_092836558.1">
    <property type="nucleotide sequence ID" value="NZ_FOVP01000007.1"/>
</dbReference>
<evidence type="ECO:0000313" key="3">
    <source>
        <dbReference type="Proteomes" id="UP000198599"/>
    </source>
</evidence>
<dbReference type="OrthoDB" id="7869914at2"/>
<feature type="transmembrane region" description="Helical" evidence="1">
    <location>
        <begin position="43"/>
        <end position="64"/>
    </location>
</feature>
<dbReference type="STRING" id="1005928.SAMN04487859_10769"/>
<gene>
    <name evidence="2" type="ORF">SAMN04487859_10769</name>
</gene>